<evidence type="ECO:0000313" key="2">
    <source>
        <dbReference type="EMBL" id="RPA96798.1"/>
    </source>
</evidence>
<feature type="compositionally biased region" description="Acidic residues" evidence="1">
    <location>
        <begin position="134"/>
        <end position="166"/>
    </location>
</feature>
<feature type="compositionally biased region" description="Polar residues" evidence="1">
    <location>
        <begin position="269"/>
        <end position="278"/>
    </location>
</feature>
<dbReference type="Proteomes" id="UP000276215">
    <property type="component" value="Unassembled WGS sequence"/>
</dbReference>
<protein>
    <submittedName>
        <fullName evidence="2">Uncharacterized protein</fullName>
    </submittedName>
</protein>
<sequence length="278" mass="30621">MPAIPSKYSSNSCTRENSCHVFGSTFCPNSPIPLPTPSLTTFTPSPALPIEPPVKWLPTTPRPGSIDAIFNDDVEAPFFGEAKFAPLLLAFLVGAFIELCRYLYNHIREVQNNLTTETDEDFEPRVPMPAPPLEEVDENPLDDNPADESPADESPVDESPADESSADESPVSENPPEYSGGDRAAYYQDLMRWTSRYANERFGWRSRSIRARMENGEEQEGIVLLTHSSQTFPEVGLQLDPETSAGIVEVRESSVPVRYPPGADADNEGSPSSLIDEE</sequence>
<feature type="region of interest" description="Disordered" evidence="1">
    <location>
        <begin position="256"/>
        <end position="278"/>
    </location>
</feature>
<reference evidence="2 3" key="1">
    <citation type="journal article" date="2018" name="Nat. Ecol. Evol.">
        <title>Pezizomycetes genomes reveal the molecular basis of ectomycorrhizal truffle lifestyle.</title>
        <authorList>
            <person name="Murat C."/>
            <person name="Payen T."/>
            <person name="Noel B."/>
            <person name="Kuo A."/>
            <person name="Morin E."/>
            <person name="Chen J."/>
            <person name="Kohler A."/>
            <person name="Krizsan K."/>
            <person name="Balestrini R."/>
            <person name="Da Silva C."/>
            <person name="Montanini B."/>
            <person name="Hainaut M."/>
            <person name="Levati E."/>
            <person name="Barry K.W."/>
            <person name="Belfiori B."/>
            <person name="Cichocki N."/>
            <person name="Clum A."/>
            <person name="Dockter R.B."/>
            <person name="Fauchery L."/>
            <person name="Guy J."/>
            <person name="Iotti M."/>
            <person name="Le Tacon F."/>
            <person name="Lindquist E.A."/>
            <person name="Lipzen A."/>
            <person name="Malagnac F."/>
            <person name="Mello A."/>
            <person name="Molinier V."/>
            <person name="Miyauchi S."/>
            <person name="Poulain J."/>
            <person name="Riccioni C."/>
            <person name="Rubini A."/>
            <person name="Sitrit Y."/>
            <person name="Splivallo R."/>
            <person name="Traeger S."/>
            <person name="Wang M."/>
            <person name="Zifcakova L."/>
            <person name="Wipf D."/>
            <person name="Zambonelli A."/>
            <person name="Paolocci F."/>
            <person name="Nowrousian M."/>
            <person name="Ottonello S."/>
            <person name="Baldrian P."/>
            <person name="Spatafora J.W."/>
            <person name="Henrissat B."/>
            <person name="Nagy L.G."/>
            <person name="Aury J.M."/>
            <person name="Wincker P."/>
            <person name="Grigoriev I.V."/>
            <person name="Bonfante P."/>
            <person name="Martin F.M."/>
        </authorList>
    </citation>
    <scope>NUCLEOTIDE SEQUENCE [LARGE SCALE GENOMIC DNA]</scope>
    <source>
        <strain evidence="2 3">120613-1</strain>
    </source>
</reference>
<keyword evidence="3" id="KW-1185">Reference proteome</keyword>
<gene>
    <name evidence="2" type="ORF">L873DRAFT_1791391</name>
</gene>
<feature type="region of interest" description="Disordered" evidence="1">
    <location>
        <begin position="115"/>
        <end position="182"/>
    </location>
</feature>
<evidence type="ECO:0000256" key="1">
    <source>
        <dbReference type="SAM" id="MobiDB-lite"/>
    </source>
</evidence>
<accession>A0A3N4JIF6</accession>
<name>A0A3N4JIF6_9PEZI</name>
<organism evidence="2 3">
    <name type="scientific">Choiromyces venosus 120613-1</name>
    <dbReference type="NCBI Taxonomy" id="1336337"/>
    <lineage>
        <taxon>Eukaryota</taxon>
        <taxon>Fungi</taxon>
        <taxon>Dikarya</taxon>
        <taxon>Ascomycota</taxon>
        <taxon>Pezizomycotina</taxon>
        <taxon>Pezizomycetes</taxon>
        <taxon>Pezizales</taxon>
        <taxon>Tuberaceae</taxon>
        <taxon>Choiromyces</taxon>
    </lineage>
</organism>
<dbReference type="EMBL" id="ML120411">
    <property type="protein sequence ID" value="RPA96798.1"/>
    <property type="molecule type" value="Genomic_DNA"/>
</dbReference>
<dbReference type="AlphaFoldDB" id="A0A3N4JIF6"/>
<evidence type="ECO:0000313" key="3">
    <source>
        <dbReference type="Proteomes" id="UP000276215"/>
    </source>
</evidence>
<proteinExistence type="predicted"/>